<dbReference type="Proteomes" id="UP000693768">
    <property type="component" value="Segment"/>
</dbReference>
<proteinExistence type="predicted"/>
<name>A0A8E4UYA4_9CAUD</name>
<accession>A0A8E4UYA4</accession>
<protein>
    <submittedName>
        <fullName evidence="1">Uncharacterized protein</fullName>
    </submittedName>
</protein>
<gene>
    <name evidence="1" type="ORF">Molly1_167</name>
</gene>
<evidence type="ECO:0000313" key="1">
    <source>
        <dbReference type="EMBL" id="QQO97463.1"/>
    </source>
</evidence>
<keyword evidence="2" id="KW-1185">Reference proteome</keyword>
<reference evidence="1" key="1">
    <citation type="submission" date="2020-07" db="EMBL/GenBank/DDBJ databases">
        <title>Highly diverse flavobacterial phages as mortality factor during North Sea spring blooms.</title>
        <authorList>
            <person name="Bartlau N."/>
            <person name="Wichels A."/>
            <person name="Krohne G."/>
            <person name="Adriaenssens E.M."/>
            <person name="Heins A."/>
            <person name="Fuchs B.M."/>
            <person name="Amann R."/>
            <person name="Moraru C."/>
        </authorList>
    </citation>
    <scope>NUCLEOTIDE SEQUENCE</scope>
</reference>
<sequence length="134" mass="15139">MTLFNLKIFRELNGGGLSGSDFDLRERSVTINQDNIISISDVHEFRLPFSQILVDTYVLVAMVDGTKYAVKGKRAEELKESLAVEEYMVFAPSNDPEDQGGYKQVTNLLTRDRADSMVKSIKKGQIFRRISNDS</sequence>
<dbReference type="EMBL" id="MT732451">
    <property type="protein sequence ID" value="QQO97463.1"/>
    <property type="molecule type" value="Genomic_DNA"/>
</dbReference>
<organism evidence="1 2">
    <name type="scientific">Maribacter phage Molly_1</name>
    <dbReference type="NCBI Taxonomy" id="2745685"/>
    <lineage>
        <taxon>Viruses</taxon>
        <taxon>Duplodnaviria</taxon>
        <taxon>Heunggongvirae</taxon>
        <taxon>Uroviricota</taxon>
        <taxon>Caudoviricetes</taxon>
        <taxon>Molycolviridae</taxon>
        <taxon>Mollyvirus</taxon>
        <taxon>Mollyvirus molly</taxon>
    </lineage>
</organism>
<evidence type="ECO:0000313" key="2">
    <source>
        <dbReference type="Proteomes" id="UP000693768"/>
    </source>
</evidence>